<name>A0A225WR83_9STRA</name>
<reference evidence="3" key="1">
    <citation type="submission" date="2017-03" db="EMBL/GenBank/DDBJ databases">
        <title>Phytopthora megakarya and P. palmivora, two closely related causual agents of cacao black pod achieved similar genome size and gene model numbers by different mechanisms.</title>
        <authorList>
            <person name="Ali S."/>
            <person name="Shao J."/>
            <person name="Larry D.J."/>
            <person name="Kronmiller B."/>
            <person name="Shen D."/>
            <person name="Strem M.D."/>
            <person name="Melnick R.L."/>
            <person name="Guiltinan M.J."/>
            <person name="Tyler B.M."/>
            <person name="Meinhardt L.W."/>
            <person name="Bailey B.A."/>
        </authorList>
    </citation>
    <scope>NUCLEOTIDE SEQUENCE [LARGE SCALE GENOMIC DNA]</scope>
    <source>
        <strain evidence="3">zdho120</strain>
    </source>
</reference>
<protein>
    <submittedName>
        <fullName evidence="2">Uncharacterized protein</fullName>
    </submittedName>
</protein>
<gene>
    <name evidence="2" type="ORF">PHMEG_0005494</name>
</gene>
<organism evidence="2 3">
    <name type="scientific">Phytophthora megakarya</name>
    <dbReference type="NCBI Taxonomy" id="4795"/>
    <lineage>
        <taxon>Eukaryota</taxon>
        <taxon>Sar</taxon>
        <taxon>Stramenopiles</taxon>
        <taxon>Oomycota</taxon>
        <taxon>Peronosporomycetes</taxon>
        <taxon>Peronosporales</taxon>
        <taxon>Peronosporaceae</taxon>
        <taxon>Phytophthora</taxon>
    </lineage>
</organism>
<evidence type="ECO:0000313" key="2">
    <source>
        <dbReference type="EMBL" id="OWZ20135.1"/>
    </source>
</evidence>
<accession>A0A225WR83</accession>
<dbReference type="OrthoDB" id="122637at2759"/>
<dbReference type="Proteomes" id="UP000198211">
    <property type="component" value="Unassembled WGS sequence"/>
</dbReference>
<dbReference type="EMBL" id="NBNE01000357">
    <property type="protein sequence ID" value="OWZ20135.1"/>
    <property type="molecule type" value="Genomic_DNA"/>
</dbReference>
<evidence type="ECO:0000256" key="1">
    <source>
        <dbReference type="SAM" id="MobiDB-lite"/>
    </source>
</evidence>
<comment type="caution">
    <text evidence="2">The sequence shown here is derived from an EMBL/GenBank/DDBJ whole genome shotgun (WGS) entry which is preliminary data.</text>
</comment>
<dbReference type="AlphaFoldDB" id="A0A225WR83"/>
<feature type="compositionally biased region" description="Basic and acidic residues" evidence="1">
    <location>
        <begin position="128"/>
        <end position="139"/>
    </location>
</feature>
<keyword evidence="3" id="KW-1185">Reference proteome</keyword>
<proteinExistence type="predicted"/>
<sequence>MLYPPKLLRPAVIDGVAVRMQENDQARCQLLQEVLSATLDKCMSKFRIKSPATNYIVSQMGASGTEFLLNRPLQRAMFELARTSGSTLPLFVEMTRVQTVEDYRPGKSLTPLVLKKLCNGYRHLDQQLKKTEEGDERVRPPNHGSSSSRINILRKNFRKEQGAWRGLVLVANLIEQWPELVVSSFRVVDKRNEDISTSERMIHALSYSEGESVSDYTD</sequence>
<feature type="region of interest" description="Disordered" evidence="1">
    <location>
        <begin position="128"/>
        <end position="147"/>
    </location>
</feature>
<evidence type="ECO:0000313" key="3">
    <source>
        <dbReference type="Proteomes" id="UP000198211"/>
    </source>
</evidence>